<evidence type="ECO:0000256" key="2">
    <source>
        <dbReference type="ARBA" id="ARBA00021994"/>
    </source>
</evidence>
<name>A0A667HGF4_LYNCA</name>
<evidence type="ECO:0000313" key="8">
    <source>
        <dbReference type="Proteomes" id="UP000472241"/>
    </source>
</evidence>
<evidence type="ECO:0000256" key="3">
    <source>
        <dbReference type="ARBA" id="ARBA00023272"/>
    </source>
</evidence>
<dbReference type="InterPro" id="IPR011107">
    <property type="entry name" value="PPI_Ypi1"/>
</dbReference>
<evidence type="ECO:0000256" key="6">
    <source>
        <dbReference type="SAM" id="MobiDB-lite"/>
    </source>
</evidence>
<evidence type="ECO:0000313" key="7">
    <source>
        <dbReference type="Ensembl" id="ENSLCNP00005025501.1"/>
    </source>
</evidence>
<keyword evidence="3" id="KW-0650">Protein phosphatase inhibitor</keyword>
<dbReference type="GO" id="GO:0008157">
    <property type="term" value="F:protein phosphatase 1 binding"/>
    <property type="evidence" value="ECO:0007669"/>
    <property type="project" value="TreeGrafter"/>
</dbReference>
<proteinExistence type="predicted"/>
<reference evidence="7" key="2">
    <citation type="submission" date="2025-09" db="UniProtKB">
        <authorList>
            <consortium name="Ensembl"/>
        </authorList>
    </citation>
    <scope>IDENTIFICATION</scope>
</reference>
<evidence type="ECO:0000256" key="5">
    <source>
        <dbReference type="ARBA" id="ARBA00046184"/>
    </source>
</evidence>
<keyword evidence="8" id="KW-1185">Reference proteome</keyword>
<dbReference type="GO" id="GO:0004865">
    <property type="term" value="F:protein serine/threonine phosphatase inhibitor activity"/>
    <property type="evidence" value="ECO:0007669"/>
    <property type="project" value="InterPro"/>
</dbReference>
<feature type="region of interest" description="Disordered" evidence="6">
    <location>
        <begin position="65"/>
        <end position="108"/>
    </location>
</feature>
<reference evidence="7" key="1">
    <citation type="submission" date="2025-08" db="UniProtKB">
        <authorList>
            <consortium name="Ensembl"/>
        </authorList>
    </citation>
    <scope>IDENTIFICATION</scope>
</reference>
<dbReference type="Ensembl" id="ENSLCNT00005028499.1">
    <property type="protein sequence ID" value="ENSLCNP00005025501.1"/>
    <property type="gene ID" value="ENSLCNG00005016590.1"/>
</dbReference>
<dbReference type="Pfam" id="PF07491">
    <property type="entry name" value="PPI_Ypi1"/>
    <property type="match status" value="1"/>
</dbReference>
<evidence type="ECO:0000256" key="1">
    <source>
        <dbReference type="ARBA" id="ARBA00011596"/>
    </source>
</evidence>
<protein>
    <recommendedName>
        <fullName evidence="2">E3 ubiquitin-protein ligase PPP1R11</fullName>
    </recommendedName>
    <alternativeName>
        <fullName evidence="4">Protein phosphatase 1 regulatory subunit 11</fullName>
    </alternativeName>
</protein>
<evidence type="ECO:0000256" key="4">
    <source>
        <dbReference type="ARBA" id="ARBA00031039"/>
    </source>
</evidence>
<comment type="function">
    <text evidence="5">Atypical E3 ubiquitin-protein ligase which ubiquitinates TLR2 at 'Lys-754' leading to its degradation by the proteasome. Plays a role in regulating inflammatory cytokine release and gram-positive bacterial clearance by functioning, in part, through the ubiquitination and degradation of TLR2. Inhibitor of protein phosphatase 1.</text>
</comment>
<dbReference type="Proteomes" id="UP000472241">
    <property type="component" value="Unplaced"/>
</dbReference>
<organism evidence="7 8">
    <name type="scientific">Lynx canadensis</name>
    <name type="common">Canada lynx</name>
    <name type="synonym">Felis canadensis</name>
    <dbReference type="NCBI Taxonomy" id="61383"/>
    <lineage>
        <taxon>Eukaryota</taxon>
        <taxon>Metazoa</taxon>
        <taxon>Chordata</taxon>
        <taxon>Craniata</taxon>
        <taxon>Vertebrata</taxon>
        <taxon>Euteleostomi</taxon>
        <taxon>Mammalia</taxon>
        <taxon>Eutheria</taxon>
        <taxon>Laurasiatheria</taxon>
        <taxon>Carnivora</taxon>
        <taxon>Feliformia</taxon>
        <taxon>Felidae</taxon>
        <taxon>Felinae</taxon>
        <taxon>Lynx</taxon>
    </lineage>
</organism>
<accession>A0A667HGF4</accession>
<dbReference type="PANTHER" id="PTHR20835">
    <property type="entry name" value="E3 UBIQUITIN-PROTEIN LIGASE PPP1R11-RELATED"/>
    <property type="match status" value="1"/>
</dbReference>
<comment type="subunit">
    <text evidence="1">Interacts with TLR2 and UBE2D2.</text>
</comment>
<feature type="compositionally biased region" description="Basic and acidic residues" evidence="6">
    <location>
        <begin position="10"/>
        <end position="25"/>
    </location>
</feature>
<dbReference type="PANTHER" id="PTHR20835:SF0">
    <property type="entry name" value="E3 UBIQUITIN-PROTEIN LIGASE PPP1R11"/>
    <property type="match status" value="1"/>
</dbReference>
<dbReference type="AlphaFoldDB" id="A0A667HGF4"/>
<feature type="region of interest" description="Disordered" evidence="6">
    <location>
        <begin position="1"/>
        <end position="39"/>
    </location>
</feature>
<dbReference type="GO" id="GO:0005634">
    <property type="term" value="C:nucleus"/>
    <property type="evidence" value="ECO:0007669"/>
    <property type="project" value="TreeGrafter"/>
</dbReference>
<sequence length="108" mass="12284">KSEAGSSETFTERTEPERQREDRSLTIKLQKQKPEKMVEWTSDTVDNKHMGRHPSKAAVIHEKPRAFGVSSMESDEEEKGCGLKGKGRKQRDRGASPTLHSYSFLPRL</sequence>